<evidence type="ECO:0000313" key="3">
    <source>
        <dbReference type="Proteomes" id="UP000268014"/>
    </source>
</evidence>
<feature type="region of interest" description="Disordered" evidence="1">
    <location>
        <begin position="60"/>
        <end position="124"/>
    </location>
</feature>
<keyword evidence="3" id="KW-1185">Reference proteome</keyword>
<gene>
    <name evidence="2" type="ORF">HPLM_LOCUS15226</name>
</gene>
<dbReference type="Proteomes" id="UP000268014">
    <property type="component" value="Unassembled WGS sequence"/>
</dbReference>
<dbReference type="EMBL" id="UZAF01018893">
    <property type="protein sequence ID" value="VDO55836.1"/>
    <property type="molecule type" value="Genomic_DNA"/>
</dbReference>
<evidence type="ECO:0000256" key="1">
    <source>
        <dbReference type="SAM" id="MobiDB-lite"/>
    </source>
</evidence>
<proteinExistence type="predicted"/>
<accession>A0A0N4WUB7</accession>
<name>A0A0N4WUB7_HAEPC</name>
<feature type="compositionally biased region" description="Polar residues" evidence="1">
    <location>
        <begin position="97"/>
        <end position="118"/>
    </location>
</feature>
<feature type="region of interest" description="Disordered" evidence="1">
    <location>
        <begin position="175"/>
        <end position="203"/>
    </location>
</feature>
<evidence type="ECO:0000313" key="2">
    <source>
        <dbReference type="EMBL" id="VDO55836.1"/>
    </source>
</evidence>
<dbReference type="WBParaSite" id="HPLM_0001523401-mRNA-1">
    <property type="protein sequence ID" value="HPLM_0001523401-mRNA-1"/>
    <property type="gene ID" value="HPLM_0001523401"/>
</dbReference>
<organism evidence="4">
    <name type="scientific">Haemonchus placei</name>
    <name type="common">Barber's pole worm</name>
    <dbReference type="NCBI Taxonomy" id="6290"/>
    <lineage>
        <taxon>Eukaryota</taxon>
        <taxon>Metazoa</taxon>
        <taxon>Ecdysozoa</taxon>
        <taxon>Nematoda</taxon>
        <taxon>Chromadorea</taxon>
        <taxon>Rhabditida</taxon>
        <taxon>Rhabditina</taxon>
        <taxon>Rhabditomorpha</taxon>
        <taxon>Strongyloidea</taxon>
        <taxon>Trichostrongylidae</taxon>
        <taxon>Haemonchus</taxon>
    </lineage>
</organism>
<feature type="compositionally biased region" description="Pro residues" evidence="1">
    <location>
        <begin position="177"/>
        <end position="198"/>
    </location>
</feature>
<dbReference type="OrthoDB" id="5869813at2759"/>
<reference evidence="2 3" key="2">
    <citation type="submission" date="2018-11" db="EMBL/GenBank/DDBJ databases">
        <authorList>
            <consortium name="Pathogen Informatics"/>
        </authorList>
    </citation>
    <scope>NUCLEOTIDE SEQUENCE [LARGE SCALE GENOMIC DNA]</scope>
    <source>
        <strain evidence="2 3">MHpl1</strain>
    </source>
</reference>
<feature type="compositionally biased region" description="Acidic residues" evidence="1">
    <location>
        <begin position="64"/>
        <end position="81"/>
    </location>
</feature>
<reference evidence="4" key="1">
    <citation type="submission" date="2017-02" db="UniProtKB">
        <authorList>
            <consortium name="WormBaseParasite"/>
        </authorList>
    </citation>
    <scope>IDENTIFICATION</scope>
</reference>
<dbReference type="AlphaFoldDB" id="A0A0N4WUB7"/>
<protein>
    <submittedName>
        <fullName evidence="4">Cauli_VI domain-containing protein</fullName>
    </submittedName>
</protein>
<evidence type="ECO:0000313" key="4">
    <source>
        <dbReference type="WBParaSite" id="HPLM_0001523401-mRNA-1"/>
    </source>
</evidence>
<sequence>MDCQTLSSNVGDMDQAKKVSIHLYRLLCERQDNLVQDLKIVSEALDKKGIGKHVVPAEPLPDVVTEEEPHEAEEPATEAEEPATASPKMLIEPPPDNVTTTTLSLPQQHSSPAGTTRKLTPMPRHIHPPHHTKPIRYALFEPSNWIYDGCLTDAEFDEKWAAILEAYHRFQHHVPSKPIPRAPPQPSQPPPSSSPPPTATSCARRHSFDKSIGHFAKRTFNRTAHYFLQKIRDRSNPEQALDTVPAAIYRRHAIGLYCQFESVPA</sequence>